<dbReference type="InterPro" id="IPR006029">
    <property type="entry name" value="Neurotrans-gated_channel_TM"/>
</dbReference>
<feature type="signal peptide" evidence="11">
    <location>
        <begin position="1"/>
        <end position="17"/>
    </location>
</feature>
<name>A0A7I8VFG1_9ANNE</name>
<dbReference type="Gene3D" id="1.20.58.390">
    <property type="entry name" value="Neurotransmitter-gated ion-channel transmembrane domain"/>
    <property type="match status" value="1"/>
</dbReference>
<feature type="chain" id="PRO_5029950180" evidence="11">
    <location>
        <begin position="18"/>
        <end position="445"/>
    </location>
</feature>
<evidence type="ECO:0000256" key="3">
    <source>
        <dbReference type="ARBA" id="ARBA00022448"/>
    </source>
</evidence>
<dbReference type="CDD" id="cd19049">
    <property type="entry name" value="LGIC_TM_anion"/>
    <property type="match status" value="1"/>
</dbReference>
<dbReference type="PRINTS" id="PR00252">
    <property type="entry name" value="NRIONCHANNEL"/>
</dbReference>
<keyword evidence="10 11" id="KW-0407">Ion channel</keyword>
<evidence type="ECO:0000313" key="14">
    <source>
        <dbReference type="EMBL" id="CAD5114939.1"/>
    </source>
</evidence>
<feature type="domain" description="Neurotransmitter-gated ion-channel transmembrane" evidence="13">
    <location>
        <begin position="243"/>
        <end position="335"/>
    </location>
</feature>
<keyword evidence="9 11" id="KW-0472">Membrane</keyword>
<evidence type="ECO:0000256" key="7">
    <source>
        <dbReference type="ARBA" id="ARBA00022989"/>
    </source>
</evidence>
<organism evidence="14 15">
    <name type="scientific">Dimorphilus gyrociliatus</name>
    <dbReference type="NCBI Taxonomy" id="2664684"/>
    <lineage>
        <taxon>Eukaryota</taxon>
        <taxon>Metazoa</taxon>
        <taxon>Spiralia</taxon>
        <taxon>Lophotrochozoa</taxon>
        <taxon>Annelida</taxon>
        <taxon>Polychaeta</taxon>
        <taxon>Polychaeta incertae sedis</taxon>
        <taxon>Dinophilidae</taxon>
        <taxon>Dimorphilus</taxon>
    </lineage>
</organism>
<comment type="similarity">
    <text evidence="11">Belongs to the ligand-gated ion channel (TC 1.A.9) family.</text>
</comment>
<keyword evidence="4" id="KW-1003">Cell membrane</keyword>
<dbReference type="SUPFAM" id="SSF63712">
    <property type="entry name" value="Nicotinic receptor ligand binding domain-like"/>
    <property type="match status" value="1"/>
</dbReference>
<keyword evidence="6 11" id="KW-0732">Signal</keyword>
<evidence type="ECO:0000256" key="11">
    <source>
        <dbReference type="RuleBase" id="RU000687"/>
    </source>
</evidence>
<dbReference type="AlphaFoldDB" id="A0A7I8VFG1"/>
<sequence length="445" mass="51928">MRVVILALFTFQVISYAFNEKIPKTNESEASILLENILKKADSKIRPNVFGEPVEVTCDFYVASFGSIDEVHMDFQLDIYFHQMWLDKRLVFEKEKRPMMLHHKFISKLWIPDLYFINEKTGSFHDIVQPNRVAKLYPNGTVWYSSRITLKLACPMVLVHFPMDHQQCFVKIASYGYDLKDVTLRWHDVDPVEFSQKELSLPQFELTKTSTKKCDMVTKTGNFDCLEAVFHLKRQFGFYVLQTYIPSILIVILSWISFWVNKEAVPARITLGVTTVLTMTTQLSTATKSTMRVSYPKALDVWYTFCMILVFLALIEYAFVNALARKGKRRRRLTNDDMELQELHITKPSASTLEDLHMEEAHVMVAREMYHHRPSTCSTNGPINLRYRIFKAIHSGWIKLHQTSNRLTADGLDKACRIIFPVSFGVFNFLYWVIYTQPIVYKMDE</sequence>
<dbReference type="NCBIfam" id="TIGR00860">
    <property type="entry name" value="LIC"/>
    <property type="match status" value="1"/>
</dbReference>
<keyword evidence="15" id="KW-1185">Reference proteome</keyword>
<evidence type="ECO:0000259" key="13">
    <source>
        <dbReference type="Pfam" id="PF02932"/>
    </source>
</evidence>
<dbReference type="GO" id="GO:0004888">
    <property type="term" value="F:transmembrane signaling receptor activity"/>
    <property type="evidence" value="ECO:0007669"/>
    <property type="project" value="InterPro"/>
</dbReference>
<dbReference type="PROSITE" id="PS00236">
    <property type="entry name" value="NEUROTR_ION_CHANNEL"/>
    <property type="match status" value="1"/>
</dbReference>
<dbReference type="OrthoDB" id="442503at2759"/>
<dbReference type="InterPro" id="IPR018000">
    <property type="entry name" value="Neurotransmitter_ion_chnl_CS"/>
</dbReference>
<keyword evidence="7 11" id="KW-1133">Transmembrane helix</keyword>
<evidence type="ECO:0000256" key="8">
    <source>
        <dbReference type="ARBA" id="ARBA00023065"/>
    </source>
</evidence>
<keyword evidence="5 11" id="KW-0812">Transmembrane</keyword>
<dbReference type="InterPro" id="IPR038050">
    <property type="entry name" value="Neuro_actylchol_rec"/>
</dbReference>
<evidence type="ECO:0000259" key="12">
    <source>
        <dbReference type="Pfam" id="PF02931"/>
    </source>
</evidence>
<dbReference type="GO" id="GO:0005230">
    <property type="term" value="F:extracellular ligand-gated monoatomic ion channel activity"/>
    <property type="evidence" value="ECO:0007669"/>
    <property type="project" value="InterPro"/>
</dbReference>
<dbReference type="InterPro" id="IPR006028">
    <property type="entry name" value="GABAA/Glycine_rcpt"/>
</dbReference>
<dbReference type="PRINTS" id="PR00253">
    <property type="entry name" value="GABAARECEPTR"/>
</dbReference>
<feature type="transmembrane region" description="Helical" evidence="11">
    <location>
        <begin position="415"/>
        <end position="435"/>
    </location>
</feature>
<feature type="domain" description="Neurotransmitter-gated ion-channel ligand-binding" evidence="12">
    <location>
        <begin position="33"/>
        <end position="235"/>
    </location>
</feature>
<dbReference type="Pfam" id="PF02931">
    <property type="entry name" value="Neur_chan_LBD"/>
    <property type="match status" value="1"/>
</dbReference>
<evidence type="ECO:0000256" key="4">
    <source>
        <dbReference type="ARBA" id="ARBA00022475"/>
    </source>
</evidence>
<dbReference type="SUPFAM" id="SSF90112">
    <property type="entry name" value="Neurotransmitter-gated ion-channel transmembrane pore"/>
    <property type="match status" value="1"/>
</dbReference>
<gene>
    <name evidence="14" type="ORF">DGYR_LOCUS3736</name>
</gene>
<protein>
    <submittedName>
        <fullName evidence="14">DgyrCDS3970</fullName>
    </submittedName>
</protein>
<evidence type="ECO:0000256" key="9">
    <source>
        <dbReference type="ARBA" id="ARBA00023136"/>
    </source>
</evidence>
<evidence type="ECO:0000256" key="2">
    <source>
        <dbReference type="ARBA" id="ARBA00004236"/>
    </source>
</evidence>
<proteinExistence type="inferred from homology"/>
<keyword evidence="8 11" id="KW-0406">Ion transport</keyword>
<feature type="transmembrane region" description="Helical" evidence="11">
    <location>
        <begin position="301"/>
        <end position="324"/>
    </location>
</feature>
<dbReference type="InterPro" id="IPR036734">
    <property type="entry name" value="Neur_chan_lig-bd_sf"/>
</dbReference>
<comment type="caution">
    <text evidence="14">The sequence shown here is derived from an EMBL/GenBank/DDBJ whole genome shotgun (WGS) entry which is preliminary data.</text>
</comment>
<dbReference type="InterPro" id="IPR006202">
    <property type="entry name" value="Neur_chan_lig-bd"/>
</dbReference>
<dbReference type="Proteomes" id="UP000549394">
    <property type="component" value="Unassembled WGS sequence"/>
</dbReference>
<dbReference type="Gene3D" id="2.70.170.10">
    <property type="entry name" value="Neurotransmitter-gated ion-channel ligand-binding domain"/>
    <property type="match status" value="1"/>
</dbReference>
<dbReference type="Pfam" id="PF02932">
    <property type="entry name" value="Neur_chan_memb"/>
    <property type="match status" value="1"/>
</dbReference>
<dbReference type="EMBL" id="CAJFCJ010000005">
    <property type="protein sequence ID" value="CAD5114939.1"/>
    <property type="molecule type" value="Genomic_DNA"/>
</dbReference>
<reference evidence="14 15" key="1">
    <citation type="submission" date="2020-08" db="EMBL/GenBank/DDBJ databases">
        <authorList>
            <person name="Hejnol A."/>
        </authorList>
    </citation>
    <scope>NUCLEOTIDE SEQUENCE [LARGE SCALE GENOMIC DNA]</scope>
</reference>
<comment type="subcellular location">
    <subcellularLocation>
        <location evidence="2">Cell membrane</location>
    </subcellularLocation>
    <subcellularLocation>
        <location evidence="1">Membrane</location>
        <topology evidence="1">Multi-pass membrane protein</topology>
    </subcellularLocation>
</comment>
<feature type="transmembrane region" description="Helical" evidence="11">
    <location>
        <begin position="265"/>
        <end position="281"/>
    </location>
</feature>
<evidence type="ECO:0000256" key="10">
    <source>
        <dbReference type="ARBA" id="ARBA00023303"/>
    </source>
</evidence>
<dbReference type="GO" id="GO:0005886">
    <property type="term" value="C:plasma membrane"/>
    <property type="evidence" value="ECO:0007669"/>
    <property type="project" value="UniProtKB-SubCell"/>
</dbReference>
<evidence type="ECO:0000313" key="15">
    <source>
        <dbReference type="Proteomes" id="UP000549394"/>
    </source>
</evidence>
<dbReference type="FunFam" id="2.70.170.10:FF:000014">
    <property type="entry name" value="Glycine receptor subunit beta"/>
    <property type="match status" value="1"/>
</dbReference>
<keyword evidence="3 11" id="KW-0813">Transport</keyword>
<evidence type="ECO:0000256" key="5">
    <source>
        <dbReference type="ARBA" id="ARBA00022692"/>
    </source>
</evidence>
<dbReference type="InterPro" id="IPR036719">
    <property type="entry name" value="Neuro-gated_channel_TM_sf"/>
</dbReference>
<feature type="transmembrane region" description="Helical" evidence="11">
    <location>
        <begin position="236"/>
        <end position="258"/>
    </location>
</feature>
<dbReference type="InterPro" id="IPR006201">
    <property type="entry name" value="Neur_channel"/>
</dbReference>
<accession>A0A7I8VFG1</accession>
<dbReference type="PANTHER" id="PTHR18945">
    <property type="entry name" value="NEUROTRANSMITTER GATED ION CHANNEL"/>
    <property type="match status" value="1"/>
</dbReference>
<evidence type="ECO:0000256" key="1">
    <source>
        <dbReference type="ARBA" id="ARBA00004141"/>
    </source>
</evidence>
<evidence type="ECO:0000256" key="6">
    <source>
        <dbReference type="ARBA" id="ARBA00022729"/>
    </source>
</evidence>